<feature type="domain" description="PucR C-terminal helix-turn-helix" evidence="3">
    <location>
        <begin position="486"/>
        <end position="542"/>
    </location>
</feature>
<feature type="domain" description="Purine catabolism PurC-like" evidence="2">
    <location>
        <begin position="21"/>
        <end position="145"/>
    </location>
</feature>
<gene>
    <name evidence="5" type="ORF">JOF46_001559</name>
</gene>
<organism evidence="5 6">
    <name type="scientific">Paeniglutamicibacter psychrophenolicus</name>
    <dbReference type="NCBI Taxonomy" id="257454"/>
    <lineage>
        <taxon>Bacteria</taxon>
        <taxon>Bacillati</taxon>
        <taxon>Actinomycetota</taxon>
        <taxon>Actinomycetes</taxon>
        <taxon>Micrococcales</taxon>
        <taxon>Micrococcaceae</taxon>
        <taxon>Paeniglutamicibacter</taxon>
    </lineage>
</organism>
<dbReference type="Gene3D" id="1.10.10.2840">
    <property type="entry name" value="PucR C-terminal helix-turn-helix domain"/>
    <property type="match status" value="1"/>
</dbReference>
<dbReference type="InterPro" id="IPR042070">
    <property type="entry name" value="PucR_C-HTH_sf"/>
</dbReference>
<dbReference type="Pfam" id="PF07905">
    <property type="entry name" value="PucR"/>
    <property type="match status" value="1"/>
</dbReference>
<keyword evidence="6" id="KW-1185">Reference proteome</keyword>
<feature type="domain" description="CdaR GGDEF-like" evidence="4">
    <location>
        <begin position="308"/>
        <end position="433"/>
    </location>
</feature>
<sequence length="549" mass="59232">MSPLNTHPQPAVAGTLSIARILELPAVAAGEPEVLAGSALLRSPVRWVHVAETPQLADLLSGGELVLTTGMTFGETGSGVADFLDQVRRAGAAGIIVELVASPAAERSLAIEALRQVAARNDFPVVLLHRRVRFVEITEVVHRMLVSDQFAALERSRMIHEVFTALSLQNATEEGIVERAAELIGAPVVLEDVAHLVLGFDPGPHPDAGLLAHWPERSRRVGYLDTTGRGRGEESWLQTPVGIQGQRWGRLVVPGEPGNDADAAMVLERAGQTLSIARLAGRDQKELLHQARAGLLHELRQPHALGAEEVLIRAQALGLVESPHYVPVVFRLDVRRGQAPTGVQLRERALLDAINIVVESTRATALAASLQSGQVGMVLGVGAKQLEEPLLERICRQLAHSQPAIDWSVGVGRGRRSVKEAAHGLEEAIQVAETVATFDTRARPFYRFADVRLRGLLALMREDARLKSFAEAELAGILDPLDEPALELLGLYLKHGGNKSALARTGFLSRPALYARLEKLEDKLGVSLEDAESRTSLHVALLWLGLGGK</sequence>
<dbReference type="Proteomes" id="UP000766570">
    <property type="component" value="Unassembled WGS sequence"/>
</dbReference>
<reference evidence="5 6" key="1">
    <citation type="submission" date="2021-03" db="EMBL/GenBank/DDBJ databases">
        <title>Sequencing the genomes of 1000 actinobacteria strains.</title>
        <authorList>
            <person name="Klenk H.-P."/>
        </authorList>
    </citation>
    <scope>NUCLEOTIDE SEQUENCE [LARGE SCALE GENOMIC DNA]</scope>
    <source>
        <strain evidence="5 6">DSM 15454</strain>
    </source>
</reference>
<protein>
    <submittedName>
        <fullName evidence="5">Purine catabolism regulator</fullName>
    </submittedName>
</protein>
<comment type="similarity">
    <text evidence="1">Belongs to the CdaR family.</text>
</comment>
<dbReference type="Pfam" id="PF17853">
    <property type="entry name" value="GGDEF_2"/>
    <property type="match status" value="1"/>
</dbReference>
<comment type="caution">
    <text evidence="5">The sequence shown here is derived from an EMBL/GenBank/DDBJ whole genome shotgun (WGS) entry which is preliminary data.</text>
</comment>
<evidence type="ECO:0000313" key="5">
    <source>
        <dbReference type="EMBL" id="MBP2373647.1"/>
    </source>
</evidence>
<evidence type="ECO:0000259" key="3">
    <source>
        <dbReference type="Pfam" id="PF13556"/>
    </source>
</evidence>
<dbReference type="Pfam" id="PF13556">
    <property type="entry name" value="HTH_30"/>
    <property type="match status" value="1"/>
</dbReference>
<evidence type="ECO:0000313" key="6">
    <source>
        <dbReference type="Proteomes" id="UP000766570"/>
    </source>
</evidence>
<dbReference type="PANTHER" id="PTHR33744:SF1">
    <property type="entry name" value="DNA-BINDING TRANSCRIPTIONAL ACTIVATOR ADER"/>
    <property type="match status" value="1"/>
</dbReference>
<accession>A0ABS4WBR3</accession>
<proteinExistence type="inferred from homology"/>
<dbReference type="InterPro" id="IPR025736">
    <property type="entry name" value="PucR_C-HTH_dom"/>
</dbReference>
<dbReference type="InterPro" id="IPR012914">
    <property type="entry name" value="PucR_dom"/>
</dbReference>
<evidence type="ECO:0000259" key="4">
    <source>
        <dbReference type="Pfam" id="PF17853"/>
    </source>
</evidence>
<dbReference type="InterPro" id="IPR041522">
    <property type="entry name" value="CdaR_GGDEF"/>
</dbReference>
<dbReference type="EMBL" id="JAGIOE010000001">
    <property type="protein sequence ID" value="MBP2373647.1"/>
    <property type="molecule type" value="Genomic_DNA"/>
</dbReference>
<name>A0ABS4WBR3_9MICC</name>
<dbReference type="PANTHER" id="PTHR33744">
    <property type="entry name" value="CARBOHYDRATE DIACID REGULATOR"/>
    <property type="match status" value="1"/>
</dbReference>
<evidence type="ECO:0000256" key="1">
    <source>
        <dbReference type="ARBA" id="ARBA00006754"/>
    </source>
</evidence>
<evidence type="ECO:0000259" key="2">
    <source>
        <dbReference type="Pfam" id="PF07905"/>
    </source>
</evidence>
<dbReference type="RefSeq" id="WP_209906810.1">
    <property type="nucleotide sequence ID" value="NZ_BAAAMI010000011.1"/>
</dbReference>
<dbReference type="InterPro" id="IPR051448">
    <property type="entry name" value="CdaR-like_regulators"/>
</dbReference>